<dbReference type="InterPro" id="IPR002018">
    <property type="entry name" value="CarbesteraseB"/>
</dbReference>
<comment type="similarity">
    <text evidence="1 3">Belongs to the type-B carboxylesterase/lipase family.</text>
</comment>
<dbReference type="GO" id="GO:0072330">
    <property type="term" value="P:monocarboxylic acid biosynthetic process"/>
    <property type="evidence" value="ECO:0007669"/>
    <property type="project" value="UniProtKB-ARBA"/>
</dbReference>
<dbReference type="SUPFAM" id="SSF53474">
    <property type="entry name" value="alpha/beta-Hydrolases"/>
    <property type="match status" value="1"/>
</dbReference>
<reference evidence="5" key="1">
    <citation type="journal article" date="2023" name="IMA Fungus">
        <title>Comparative genomic study of the Penicillium genus elucidates a diverse pangenome and 15 lateral gene transfer events.</title>
        <authorList>
            <person name="Petersen C."/>
            <person name="Sorensen T."/>
            <person name="Nielsen M.R."/>
            <person name="Sondergaard T.E."/>
            <person name="Sorensen J.L."/>
            <person name="Fitzpatrick D.A."/>
            <person name="Frisvad J.C."/>
            <person name="Nielsen K.L."/>
        </authorList>
    </citation>
    <scope>NUCLEOTIDE SEQUENCE</scope>
    <source>
        <strain evidence="5">IBT 17514</strain>
    </source>
</reference>
<feature type="signal peptide" evidence="3">
    <location>
        <begin position="1"/>
        <end position="18"/>
    </location>
</feature>
<comment type="caution">
    <text evidence="5">The sequence shown here is derived from an EMBL/GenBank/DDBJ whole genome shotgun (WGS) entry which is preliminary data.</text>
</comment>
<gene>
    <name evidence="5" type="ORF">N7493_006010</name>
</gene>
<evidence type="ECO:0000313" key="5">
    <source>
        <dbReference type="EMBL" id="KAJ5726983.1"/>
    </source>
</evidence>
<dbReference type="PROSITE" id="PS00122">
    <property type="entry name" value="CARBOXYLESTERASE_B_1"/>
    <property type="match status" value="1"/>
</dbReference>
<dbReference type="InterPro" id="IPR019826">
    <property type="entry name" value="Carboxylesterase_B_AS"/>
</dbReference>
<sequence>MAVSLVIGLLAASGLTSASSLPPSAIVDLGYSQYQGVSLNNGIDEFLGIRYAKSPLDDLRFRAPQDPESTDGVIDASSFGPVCIGVGQSTEPTYDEDCLFVNVWRPNNASTDAKLPVWLFIQGGGYADLANDNFNGSHVVEKSGNEILLVNFNYRVGVLGFLASEDVRKNGDLNVGLLDQRKLLQWVQQYIHLFGGNPDHVVIHGDSAGAGSVAHHITAYNGRNMNLFAGGIAESNFWPTLRTVAEMEFQYTRFAKDVGCEDADEILTCLRGVNISTIIEYNVDEPFPGASGTPLWYFLPVIDGELLTDGLYNLFNEGKVVQVPVMVSDDTNEGTVFAVNATSPTEVAEFMKSNYPHLTADQLETVNKEYPLMKALPKHAAYFPSAAAAYGESTFTCPGNHMSSSMAQFVSSSKVWNYRCNILDPTEIADGYGVPHVFELPAVFGLDSTNEGAGSFANINADMIPIIEDYYLSFIKALDPNVYRNENAPFWQPWGSGTGKRLRLQTNSTAMEAVPGAQIKRCAMWEELAPAMEL</sequence>
<evidence type="ECO:0000313" key="6">
    <source>
        <dbReference type="Proteomes" id="UP001215712"/>
    </source>
</evidence>
<dbReference type="PROSITE" id="PS00941">
    <property type="entry name" value="CARBOXYLESTERASE_B_2"/>
    <property type="match status" value="1"/>
</dbReference>
<evidence type="ECO:0000256" key="1">
    <source>
        <dbReference type="ARBA" id="ARBA00005964"/>
    </source>
</evidence>
<keyword evidence="6" id="KW-1185">Reference proteome</keyword>
<dbReference type="EC" id="3.1.1.-" evidence="3"/>
<dbReference type="InterPro" id="IPR029058">
    <property type="entry name" value="AB_hydrolase_fold"/>
</dbReference>
<dbReference type="EMBL" id="JAQJAN010000007">
    <property type="protein sequence ID" value="KAJ5726983.1"/>
    <property type="molecule type" value="Genomic_DNA"/>
</dbReference>
<dbReference type="AlphaFoldDB" id="A0AAD6HLN7"/>
<dbReference type="GO" id="GO:0052689">
    <property type="term" value="F:carboxylic ester hydrolase activity"/>
    <property type="evidence" value="ECO:0007669"/>
    <property type="project" value="TreeGrafter"/>
</dbReference>
<evidence type="ECO:0000256" key="3">
    <source>
        <dbReference type="RuleBase" id="RU361235"/>
    </source>
</evidence>
<name>A0AAD6HLN7_9EURO</name>
<proteinExistence type="inferred from homology"/>
<dbReference type="Proteomes" id="UP001215712">
    <property type="component" value="Unassembled WGS sequence"/>
</dbReference>
<dbReference type="GO" id="GO:0017000">
    <property type="term" value="P:antibiotic biosynthetic process"/>
    <property type="evidence" value="ECO:0007669"/>
    <property type="project" value="UniProtKB-ARBA"/>
</dbReference>
<organism evidence="5 6">
    <name type="scientific">Penicillium malachiteum</name>
    <dbReference type="NCBI Taxonomy" id="1324776"/>
    <lineage>
        <taxon>Eukaryota</taxon>
        <taxon>Fungi</taxon>
        <taxon>Dikarya</taxon>
        <taxon>Ascomycota</taxon>
        <taxon>Pezizomycotina</taxon>
        <taxon>Eurotiomycetes</taxon>
        <taxon>Eurotiomycetidae</taxon>
        <taxon>Eurotiales</taxon>
        <taxon>Aspergillaceae</taxon>
        <taxon>Penicillium</taxon>
    </lineage>
</organism>
<dbReference type="InterPro" id="IPR050654">
    <property type="entry name" value="AChE-related_enzymes"/>
</dbReference>
<keyword evidence="2 3" id="KW-0378">Hydrolase</keyword>
<dbReference type="PANTHER" id="PTHR43918:SF4">
    <property type="entry name" value="CARBOXYLIC ESTER HYDROLASE"/>
    <property type="match status" value="1"/>
</dbReference>
<dbReference type="Gene3D" id="3.40.50.1820">
    <property type="entry name" value="alpha/beta hydrolase"/>
    <property type="match status" value="1"/>
</dbReference>
<reference evidence="5" key="2">
    <citation type="submission" date="2023-01" db="EMBL/GenBank/DDBJ databases">
        <authorList>
            <person name="Petersen C."/>
        </authorList>
    </citation>
    <scope>NUCLEOTIDE SEQUENCE</scope>
    <source>
        <strain evidence="5">IBT 17514</strain>
    </source>
</reference>
<dbReference type="InterPro" id="IPR019819">
    <property type="entry name" value="Carboxylesterase_B_CS"/>
</dbReference>
<feature type="chain" id="PRO_5041769729" description="Carboxylic ester hydrolase" evidence="3">
    <location>
        <begin position="19"/>
        <end position="534"/>
    </location>
</feature>
<evidence type="ECO:0000256" key="2">
    <source>
        <dbReference type="ARBA" id="ARBA00022801"/>
    </source>
</evidence>
<dbReference type="Pfam" id="PF00135">
    <property type="entry name" value="COesterase"/>
    <property type="match status" value="1"/>
</dbReference>
<protein>
    <recommendedName>
        <fullName evidence="3">Carboxylic ester hydrolase</fullName>
        <ecNumber evidence="3">3.1.1.-</ecNumber>
    </recommendedName>
</protein>
<keyword evidence="3" id="KW-0732">Signal</keyword>
<dbReference type="PANTHER" id="PTHR43918">
    <property type="entry name" value="ACETYLCHOLINESTERASE"/>
    <property type="match status" value="1"/>
</dbReference>
<feature type="domain" description="Carboxylesterase type B" evidence="4">
    <location>
        <begin position="33"/>
        <end position="513"/>
    </location>
</feature>
<accession>A0AAD6HLN7</accession>
<evidence type="ECO:0000259" key="4">
    <source>
        <dbReference type="Pfam" id="PF00135"/>
    </source>
</evidence>